<dbReference type="InParanoid" id="A0A6P7WXJ7"/>
<evidence type="ECO:0000256" key="2">
    <source>
        <dbReference type="ARBA" id="ARBA00004123"/>
    </source>
</evidence>
<evidence type="ECO:0000259" key="13">
    <source>
        <dbReference type="PROSITE" id="PS50157"/>
    </source>
</evidence>
<keyword evidence="10" id="KW-0804">Transcription</keyword>
<evidence type="ECO:0000256" key="3">
    <source>
        <dbReference type="ARBA" id="ARBA00006991"/>
    </source>
</evidence>
<keyword evidence="8" id="KW-0805">Transcription regulation</keyword>
<dbReference type="FunFam" id="3.30.160.60:FF:000739">
    <property type="entry name" value="Zgc:171418 protein"/>
    <property type="match status" value="1"/>
</dbReference>
<organism evidence="15 16">
    <name type="scientific">Microcaecilia unicolor</name>
    <dbReference type="NCBI Taxonomy" id="1415580"/>
    <lineage>
        <taxon>Eukaryota</taxon>
        <taxon>Metazoa</taxon>
        <taxon>Chordata</taxon>
        <taxon>Craniata</taxon>
        <taxon>Vertebrata</taxon>
        <taxon>Euteleostomi</taxon>
        <taxon>Amphibia</taxon>
        <taxon>Gymnophiona</taxon>
        <taxon>Siphonopidae</taxon>
        <taxon>Microcaecilia</taxon>
    </lineage>
</organism>
<dbReference type="FunFam" id="3.30.160.60:FF:000176">
    <property type="entry name" value="zinc finger protein 70"/>
    <property type="match status" value="1"/>
</dbReference>
<feature type="domain" description="KRAB" evidence="14">
    <location>
        <begin position="93"/>
        <end position="164"/>
    </location>
</feature>
<evidence type="ECO:0000256" key="4">
    <source>
        <dbReference type="ARBA" id="ARBA00022723"/>
    </source>
</evidence>
<dbReference type="Gene3D" id="6.10.140.140">
    <property type="match status" value="1"/>
</dbReference>
<keyword evidence="5" id="KW-0677">Repeat</keyword>
<dbReference type="FunFam" id="3.30.160.60:FF:000761">
    <property type="entry name" value="Zinc finger protein 449"/>
    <property type="match status" value="1"/>
</dbReference>
<dbReference type="InterPro" id="IPR001909">
    <property type="entry name" value="KRAB"/>
</dbReference>
<keyword evidence="6 12" id="KW-0863">Zinc-finger</keyword>
<dbReference type="PROSITE" id="PS50157">
    <property type="entry name" value="ZINC_FINGER_C2H2_2"/>
    <property type="match status" value="12"/>
</dbReference>
<dbReference type="Proteomes" id="UP000515156">
    <property type="component" value="Chromosome 2"/>
</dbReference>
<feature type="domain" description="C2H2-type" evidence="13">
    <location>
        <begin position="442"/>
        <end position="469"/>
    </location>
</feature>
<dbReference type="AlphaFoldDB" id="A0A6P7WXJ7"/>
<evidence type="ECO:0000313" key="15">
    <source>
        <dbReference type="Proteomes" id="UP000515156"/>
    </source>
</evidence>
<feature type="domain" description="C2H2-type" evidence="13">
    <location>
        <begin position="777"/>
        <end position="804"/>
    </location>
</feature>
<dbReference type="FunFam" id="3.30.160.60:FF:001480">
    <property type="entry name" value="Si:cabz01071911.3"/>
    <property type="match status" value="1"/>
</dbReference>
<evidence type="ECO:0000256" key="8">
    <source>
        <dbReference type="ARBA" id="ARBA00023015"/>
    </source>
</evidence>
<comment type="subcellular location">
    <subcellularLocation>
        <location evidence="2">Nucleus</location>
    </subcellularLocation>
</comment>
<dbReference type="RefSeq" id="XP_030047957.1">
    <property type="nucleotide sequence ID" value="XM_030192097.1"/>
</dbReference>
<keyword evidence="4" id="KW-0479">Metal-binding</keyword>
<dbReference type="SUPFAM" id="SSF57667">
    <property type="entry name" value="beta-beta-alpha zinc fingers"/>
    <property type="match status" value="8"/>
</dbReference>
<evidence type="ECO:0000256" key="5">
    <source>
        <dbReference type="ARBA" id="ARBA00022737"/>
    </source>
</evidence>
<evidence type="ECO:0000256" key="12">
    <source>
        <dbReference type="PROSITE-ProRule" id="PRU00042"/>
    </source>
</evidence>
<dbReference type="InterPro" id="IPR036236">
    <property type="entry name" value="Znf_C2H2_sf"/>
</dbReference>
<keyword evidence="9" id="KW-0238">DNA-binding</keyword>
<keyword evidence="11" id="KW-0539">Nucleus</keyword>
<dbReference type="FunFam" id="3.30.160.60:FF:000478">
    <property type="entry name" value="Zinc finger protein 133"/>
    <property type="match status" value="1"/>
</dbReference>
<dbReference type="GO" id="GO:0000981">
    <property type="term" value="F:DNA-binding transcription factor activity, RNA polymerase II-specific"/>
    <property type="evidence" value="ECO:0007669"/>
    <property type="project" value="TreeGrafter"/>
</dbReference>
<protein>
    <submittedName>
        <fullName evidence="16">Zinc finger protein 431-like</fullName>
    </submittedName>
</protein>
<dbReference type="Pfam" id="PF13465">
    <property type="entry name" value="zf-H2C2_2"/>
    <property type="match status" value="1"/>
</dbReference>
<dbReference type="PROSITE" id="PS50805">
    <property type="entry name" value="KRAB"/>
    <property type="match status" value="1"/>
</dbReference>
<gene>
    <name evidence="16" type="primary">LOC115462049</name>
</gene>
<comment type="similarity">
    <text evidence="3">Belongs to the krueppel C2H2-type zinc-finger protein family.</text>
</comment>
<dbReference type="PANTHER" id="PTHR24381">
    <property type="entry name" value="ZINC FINGER PROTEIN"/>
    <property type="match status" value="1"/>
</dbReference>
<dbReference type="FunFam" id="3.30.160.60:FF:000358">
    <property type="entry name" value="zinc finger protein 24"/>
    <property type="match status" value="1"/>
</dbReference>
<dbReference type="GO" id="GO:0008270">
    <property type="term" value="F:zinc ion binding"/>
    <property type="evidence" value="ECO:0007669"/>
    <property type="project" value="UniProtKB-KW"/>
</dbReference>
<evidence type="ECO:0000256" key="7">
    <source>
        <dbReference type="ARBA" id="ARBA00022833"/>
    </source>
</evidence>
<dbReference type="KEGG" id="muo:115462049"/>
<dbReference type="GO" id="GO:0000977">
    <property type="term" value="F:RNA polymerase II transcription regulatory region sequence-specific DNA binding"/>
    <property type="evidence" value="ECO:0007669"/>
    <property type="project" value="TreeGrafter"/>
</dbReference>
<dbReference type="GeneID" id="115462049"/>
<feature type="domain" description="C2H2-type" evidence="13">
    <location>
        <begin position="749"/>
        <end position="776"/>
    </location>
</feature>
<feature type="domain" description="C2H2-type" evidence="13">
    <location>
        <begin position="582"/>
        <end position="609"/>
    </location>
</feature>
<dbReference type="OrthoDB" id="6105938at2759"/>
<feature type="domain" description="C2H2-type" evidence="13">
    <location>
        <begin position="526"/>
        <end position="553"/>
    </location>
</feature>
<sequence>MKSLPVVTSVFSMSIKQEEDLLFMDNPEWETSEQFHPSVTSSHNVKPDILIRFKQEGFKTEPQESEERGNLTTTGTCEELHEACDEANNEAFITFNDVAAYFLEAEWKIFGEWKKELYKKVIKEIHVILLSRGYSIVNPDVIFKIKKEDENYFIQQFNWKGKENPNDFTNSIPIVTSVFSLSVKQEEDLPFMNHPDLEMSEQTHPSVTSNFHNVKPGILIRFEQEGLSKPLGSEERGNLTTTGTCFIVTTADPTLQILKMEDVPVIDQLKGGEEDTDTKSNDGFSNNSERLKMCFGQQREEWKCKDPSRESPDPSVDCERGISSITASTVKAIANKEERSNTPERNCNHCPKLVQTGSLKEGERHFKSTDIRENSTTELHIFEHHIPRLRTEVHDCQDLHKTNTSGDTGPCEKPFKSLEYKYFTQKSLVQRQRVTHTVDKPFKCSECDKCFKTKAELQQHEKTHTGEKLFKCFECDKCFSRQAYLYVHEMIHTGEKPFKCSECDKCFSLKCNLRQHKMTHTGEKPFKCSECDKRFSLKRNLQQHERMHTGEKPFKCSECNKCYTVKQNLQRHERTHTGEKPFKCSECDKSFSWKQNLKQHEVVHMGEKPFKCSECNKCFSQRGLLQHKMTHMLFKLFKCSECGKSFNREETLKLHIMTHTGYKPFKCSECDKCFSQKRRLQLHIMTHTGHKPFQCSDCDKCFSRKDRLQQHERIHTGEKPFKCSECDKYFSRKDQLQRHKMTHTRDKPFKCFECHKCFKSEGELQQHESTHTGEKVFKCSECDKCFSWKKSLQLHQMADIGIEPFKCCECNI</sequence>
<dbReference type="PROSITE" id="PS00028">
    <property type="entry name" value="ZINC_FINGER_C2H2_1"/>
    <property type="match status" value="11"/>
</dbReference>
<evidence type="ECO:0000256" key="9">
    <source>
        <dbReference type="ARBA" id="ARBA00023125"/>
    </source>
</evidence>
<dbReference type="InterPro" id="IPR036051">
    <property type="entry name" value="KRAB_dom_sf"/>
</dbReference>
<dbReference type="Pfam" id="PF01352">
    <property type="entry name" value="KRAB"/>
    <property type="match status" value="1"/>
</dbReference>
<evidence type="ECO:0000313" key="16">
    <source>
        <dbReference type="RefSeq" id="XP_030047957.1"/>
    </source>
</evidence>
<evidence type="ECO:0000256" key="6">
    <source>
        <dbReference type="ARBA" id="ARBA00022771"/>
    </source>
</evidence>
<name>A0A6P7WXJ7_9AMPH</name>
<dbReference type="SUPFAM" id="SSF109640">
    <property type="entry name" value="KRAB domain (Kruppel-associated box)"/>
    <property type="match status" value="1"/>
</dbReference>
<evidence type="ECO:0000259" key="14">
    <source>
        <dbReference type="PROSITE" id="PS50805"/>
    </source>
</evidence>
<dbReference type="SMART" id="SM00349">
    <property type="entry name" value="KRAB"/>
    <property type="match status" value="1"/>
</dbReference>
<dbReference type="SMART" id="SM00355">
    <property type="entry name" value="ZnF_C2H2"/>
    <property type="match status" value="13"/>
</dbReference>
<keyword evidence="15" id="KW-1185">Reference proteome</keyword>
<dbReference type="GO" id="GO:0005634">
    <property type="term" value="C:nucleus"/>
    <property type="evidence" value="ECO:0007669"/>
    <property type="project" value="UniProtKB-SubCell"/>
</dbReference>
<keyword evidence="7" id="KW-0862">Zinc</keyword>
<feature type="domain" description="C2H2-type" evidence="13">
    <location>
        <begin position="498"/>
        <end position="525"/>
    </location>
</feature>
<dbReference type="FunFam" id="3.30.160.60:FF:001954">
    <property type="entry name" value="Zinc finger protein 787"/>
    <property type="match status" value="2"/>
</dbReference>
<evidence type="ECO:0000256" key="1">
    <source>
        <dbReference type="ARBA" id="ARBA00003767"/>
    </source>
</evidence>
<feature type="domain" description="C2H2-type" evidence="13">
    <location>
        <begin position="554"/>
        <end position="581"/>
    </location>
</feature>
<evidence type="ECO:0000256" key="10">
    <source>
        <dbReference type="ARBA" id="ARBA00023163"/>
    </source>
</evidence>
<evidence type="ECO:0000256" key="11">
    <source>
        <dbReference type="ARBA" id="ARBA00023242"/>
    </source>
</evidence>
<dbReference type="FunFam" id="3.30.160.60:FF:002343">
    <property type="entry name" value="Zinc finger protein 33A"/>
    <property type="match status" value="4"/>
</dbReference>
<comment type="function">
    <text evidence="1">May be involved in transcriptional regulation.</text>
</comment>
<feature type="domain" description="C2H2-type" evidence="13">
    <location>
        <begin position="721"/>
        <end position="748"/>
    </location>
</feature>
<dbReference type="PANTHER" id="PTHR24381:SF393">
    <property type="entry name" value="CHROMATIN-LINKED ADAPTOR FOR MSL PROTEINS, ISOFORM B"/>
    <property type="match status" value="1"/>
</dbReference>
<feature type="domain" description="C2H2-type" evidence="13">
    <location>
        <begin position="470"/>
        <end position="497"/>
    </location>
</feature>
<reference evidence="16" key="1">
    <citation type="submission" date="2025-08" db="UniProtKB">
        <authorList>
            <consortium name="RefSeq"/>
        </authorList>
    </citation>
    <scope>IDENTIFICATION</scope>
</reference>
<dbReference type="CDD" id="cd07765">
    <property type="entry name" value="KRAB_A-box"/>
    <property type="match status" value="1"/>
</dbReference>
<dbReference type="Gene3D" id="3.30.160.60">
    <property type="entry name" value="Classic Zinc Finger"/>
    <property type="match status" value="13"/>
</dbReference>
<feature type="domain" description="C2H2-type" evidence="13">
    <location>
        <begin position="693"/>
        <end position="720"/>
    </location>
</feature>
<proteinExistence type="inferred from homology"/>
<feature type="domain" description="C2H2-type" evidence="13">
    <location>
        <begin position="637"/>
        <end position="664"/>
    </location>
</feature>
<feature type="domain" description="C2H2-type" evidence="13">
    <location>
        <begin position="665"/>
        <end position="692"/>
    </location>
</feature>
<dbReference type="FunFam" id="3.30.160.60:FF:000446">
    <property type="entry name" value="Zinc finger protein"/>
    <property type="match status" value="1"/>
</dbReference>
<dbReference type="Pfam" id="PF00096">
    <property type="entry name" value="zf-C2H2"/>
    <property type="match status" value="9"/>
</dbReference>
<accession>A0A6P7WXJ7</accession>
<dbReference type="InterPro" id="IPR013087">
    <property type="entry name" value="Znf_C2H2_type"/>
</dbReference>